<name>A0A1I3VU76_9PSEU</name>
<dbReference type="SMART" id="SM00530">
    <property type="entry name" value="HTH_XRE"/>
    <property type="match status" value="1"/>
</dbReference>
<dbReference type="PROSITE" id="PS50943">
    <property type="entry name" value="HTH_CROC1"/>
    <property type="match status" value="1"/>
</dbReference>
<gene>
    <name evidence="2" type="ORF">SAMN05421835_111177</name>
</gene>
<dbReference type="RefSeq" id="WP_091509781.1">
    <property type="nucleotide sequence ID" value="NZ_FORP01000011.1"/>
</dbReference>
<dbReference type="GO" id="GO:0003677">
    <property type="term" value="F:DNA binding"/>
    <property type="evidence" value="ECO:0007669"/>
    <property type="project" value="InterPro"/>
</dbReference>
<reference evidence="2 3" key="1">
    <citation type="submission" date="2016-10" db="EMBL/GenBank/DDBJ databases">
        <authorList>
            <person name="de Groot N.N."/>
        </authorList>
    </citation>
    <scope>NUCLEOTIDE SEQUENCE [LARGE SCALE GENOMIC DNA]</scope>
    <source>
        <strain evidence="2 3">DSM 44468</strain>
    </source>
</reference>
<dbReference type="Proteomes" id="UP000199025">
    <property type="component" value="Unassembled WGS sequence"/>
</dbReference>
<feature type="domain" description="HTH cro/C1-type" evidence="1">
    <location>
        <begin position="8"/>
        <end position="61"/>
    </location>
</feature>
<dbReference type="PANTHER" id="PTHR47691:SF3">
    <property type="entry name" value="HTH-TYPE TRANSCRIPTIONAL REGULATOR RV0890C-RELATED"/>
    <property type="match status" value="1"/>
</dbReference>
<evidence type="ECO:0000313" key="2">
    <source>
        <dbReference type="EMBL" id="SFJ97826.1"/>
    </source>
</evidence>
<dbReference type="Pfam" id="PF13424">
    <property type="entry name" value="TPR_12"/>
    <property type="match status" value="1"/>
</dbReference>
<dbReference type="GO" id="GO:0043531">
    <property type="term" value="F:ADP binding"/>
    <property type="evidence" value="ECO:0007669"/>
    <property type="project" value="InterPro"/>
</dbReference>
<dbReference type="InterPro" id="IPR027417">
    <property type="entry name" value="P-loop_NTPase"/>
</dbReference>
<dbReference type="InterPro" id="IPR010982">
    <property type="entry name" value="Lambda_DNA-bd_dom_sf"/>
</dbReference>
<dbReference type="SUPFAM" id="SSF48452">
    <property type="entry name" value="TPR-like"/>
    <property type="match status" value="1"/>
</dbReference>
<dbReference type="InterPro" id="IPR019734">
    <property type="entry name" value="TPR_rpt"/>
</dbReference>
<evidence type="ECO:0000313" key="3">
    <source>
        <dbReference type="Proteomes" id="UP000199025"/>
    </source>
</evidence>
<dbReference type="SUPFAM" id="SSF52540">
    <property type="entry name" value="P-loop containing nucleoside triphosphate hydrolases"/>
    <property type="match status" value="1"/>
</dbReference>
<dbReference type="SUPFAM" id="SSF47413">
    <property type="entry name" value="lambda repressor-like DNA-binding domains"/>
    <property type="match status" value="1"/>
</dbReference>
<accession>A0A1I3VU76</accession>
<protein>
    <submittedName>
        <fullName evidence="2">Tetratricopeptide repeat-containing protein</fullName>
    </submittedName>
</protein>
<dbReference type="Gene3D" id="1.25.40.10">
    <property type="entry name" value="Tetratricopeptide repeat domain"/>
    <property type="match status" value="2"/>
</dbReference>
<dbReference type="Pfam" id="PF00931">
    <property type="entry name" value="NB-ARC"/>
    <property type="match status" value="1"/>
</dbReference>
<keyword evidence="3" id="KW-1185">Reference proteome</keyword>
<dbReference type="EMBL" id="FORP01000011">
    <property type="protein sequence ID" value="SFJ97826.1"/>
    <property type="molecule type" value="Genomic_DNA"/>
</dbReference>
<evidence type="ECO:0000259" key="1">
    <source>
        <dbReference type="PROSITE" id="PS50943"/>
    </source>
</evidence>
<dbReference type="InterPro" id="IPR002182">
    <property type="entry name" value="NB-ARC"/>
</dbReference>
<proteinExistence type="predicted"/>
<dbReference type="SMART" id="SM00028">
    <property type="entry name" value="TPR"/>
    <property type="match status" value="4"/>
</dbReference>
<dbReference type="AlphaFoldDB" id="A0A1I3VU76"/>
<dbReference type="Gene3D" id="3.40.50.300">
    <property type="entry name" value="P-loop containing nucleotide triphosphate hydrolases"/>
    <property type="match status" value="1"/>
</dbReference>
<organism evidence="2 3">
    <name type="scientific">Amycolatopsis sacchari</name>
    <dbReference type="NCBI Taxonomy" id="115433"/>
    <lineage>
        <taxon>Bacteria</taxon>
        <taxon>Bacillati</taxon>
        <taxon>Actinomycetota</taxon>
        <taxon>Actinomycetes</taxon>
        <taxon>Pseudonocardiales</taxon>
        <taxon>Pseudonocardiaceae</taxon>
        <taxon>Amycolatopsis</taxon>
    </lineage>
</organism>
<dbReference type="PANTHER" id="PTHR47691">
    <property type="entry name" value="REGULATOR-RELATED"/>
    <property type="match status" value="1"/>
</dbReference>
<dbReference type="InterPro" id="IPR011990">
    <property type="entry name" value="TPR-like_helical_dom_sf"/>
</dbReference>
<dbReference type="STRING" id="115433.SAMN05421835_111177"/>
<sequence length="715" mass="76476">MTELGQELRRRRLSAGLSLAALAATAHFTKGYLSKVETGRVRVNRGVAEAYDKALGAGGELAALVPVRPPGREGPGIAGLPAGTRHFLGRESELAALSTALVESDDVRVCVVHGMAGAGKTALAVAAARAAERDFPDGSVFLDLRGHTPGASPLSAEEALRQLLRLFEVPAEEVPTGLDARANLFRGRLRGRKVLLVLDNARSAAQIAPLLPGEPACRVLVTSRNRLSALDDAWHQEAGLLDPGDAVAVLRAVGGVPADEVAAEVAALCGRLPLALRIAGARLAAGGWTPERLRRRLAGEHTRLAALDDGERGVAAAFAVSYEGLPEEQRRLFGLLAVHPAAPAEAAALEALAGAGPGELDHLLDRLHDAHLVTLAPEGLVGLHDLVRAFALRHARPGTEDRRAAVGRLTEYATARVLAADEAAEPDRYRPPVDCERAAPFPDADTALAWLREQWPVLAGVVELAGEYGLHRRCAQLALLLRAFFFREKLFEPWLRTHRVALEVAADDATAGMLLNNLGMAHVERGELAEAADCHRRARERCLAAGDERGAVDALSSLAWVRLYQGEVEEALRGLEETLSVYRAAGRMRNVEIAMRGRALALTELRRFAEAAEQAAEARSLARRPPDVLMAVNCQAWIAFRRGEHEAAERLYTEAAELADLADSRYERARALTGLGNTARARGDAAAAARWWAAADGLRVDLPPVVLGEARVRAG</sequence>
<dbReference type="Pfam" id="PF13560">
    <property type="entry name" value="HTH_31"/>
    <property type="match status" value="1"/>
</dbReference>
<dbReference type="InterPro" id="IPR001387">
    <property type="entry name" value="Cro/C1-type_HTH"/>
</dbReference>
<dbReference type="Gene3D" id="1.10.260.40">
    <property type="entry name" value="lambda repressor-like DNA-binding domains"/>
    <property type="match status" value="1"/>
</dbReference>
<dbReference type="OrthoDB" id="581105at2"/>
<dbReference type="PRINTS" id="PR00364">
    <property type="entry name" value="DISEASERSIST"/>
</dbReference>